<feature type="transmembrane region" description="Helical" evidence="1">
    <location>
        <begin position="409"/>
        <end position="428"/>
    </location>
</feature>
<reference evidence="2" key="2">
    <citation type="submission" date="2020-09" db="EMBL/GenBank/DDBJ databases">
        <authorList>
            <person name="Sun Q."/>
            <person name="Ohkuma M."/>
        </authorList>
    </citation>
    <scope>NUCLEOTIDE SEQUENCE</scope>
    <source>
        <strain evidence="2">JCM 3302</strain>
    </source>
</reference>
<dbReference type="AlphaFoldDB" id="A0A918ZXQ0"/>
<dbReference type="Proteomes" id="UP000641386">
    <property type="component" value="Unassembled WGS sequence"/>
</dbReference>
<feature type="transmembrane region" description="Helical" evidence="1">
    <location>
        <begin position="272"/>
        <end position="288"/>
    </location>
</feature>
<gene>
    <name evidence="2" type="ORF">GCM10014715_31340</name>
</gene>
<comment type="caution">
    <text evidence="2">The sequence shown here is derived from an EMBL/GenBank/DDBJ whole genome shotgun (WGS) entry which is preliminary data.</text>
</comment>
<sequence length="497" mass="53448">MTAGIHATRAARAPHAVETPAAARVLPGALRRVLALPLVLGLTVLLPAFVTLRQGAGLRDQAYWLQLVLTVYAGARLSTMILGRHRKLLQGTFWLFVYMAMGIAPLAQTVLGTYPVPVAGSRSDLALAVGLVLAACAAFDAGALLVRPGVRPTARTVFRPAMVARRRLALLVALAFAGSGLFVLKLGGLGVFFSSRMEITQSIDDSGLGDGGSQAGTAILRGFGTVPALLALMVVTRWLITSPRARRRPLPWLTLAALAGVNLVVNNPISNPRYWFLTVLLALLFTVFPQSPTMYRTALTLGVAAAVLIFPFADKFRYDSANTPAARQSSSVLDPLVEKDYDQMAMFANTITYVDAGNGHTYGRQLTGSVLFFVPRSVWTSKPKDTGVMVSEWMAAANTNRSSPLWTELWLDFGSVGMVAGFGLIGWVAARVDRRYAHKVVRAGPASILTLAVPLVAGYSFILLRGPLLQASGRIAIGVMCLALITTLRPERWRQLR</sequence>
<proteinExistence type="predicted"/>
<keyword evidence="1" id="KW-1133">Transmembrane helix</keyword>
<feature type="transmembrane region" description="Helical" evidence="1">
    <location>
        <begin position="468"/>
        <end position="488"/>
    </location>
</feature>
<accession>A0A918ZXQ0</accession>
<feature type="transmembrane region" description="Helical" evidence="1">
    <location>
        <begin position="218"/>
        <end position="240"/>
    </location>
</feature>
<dbReference type="EMBL" id="BNBC01000012">
    <property type="protein sequence ID" value="GHE74404.1"/>
    <property type="molecule type" value="Genomic_DNA"/>
</dbReference>
<evidence type="ECO:0008006" key="4">
    <source>
        <dbReference type="Google" id="ProtNLM"/>
    </source>
</evidence>
<evidence type="ECO:0000256" key="1">
    <source>
        <dbReference type="SAM" id="Phobius"/>
    </source>
</evidence>
<feature type="transmembrane region" description="Helical" evidence="1">
    <location>
        <begin position="440"/>
        <end position="462"/>
    </location>
</feature>
<protein>
    <recommendedName>
        <fullName evidence="4">Oligosaccharide repeat unit polymerase</fullName>
    </recommendedName>
</protein>
<evidence type="ECO:0000313" key="2">
    <source>
        <dbReference type="EMBL" id="GHE74404.1"/>
    </source>
</evidence>
<keyword evidence="1" id="KW-0812">Transmembrane</keyword>
<feature type="transmembrane region" description="Helical" evidence="1">
    <location>
        <begin position="62"/>
        <end position="83"/>
    </location>
</feature>
<dbReference type="RefSeq" id="WP_189900653.1">
    <property type="nucleotide sequence ID" value="NZ_BNBC01000012.1"/>
</dbReference>
<feature type="transmembrane region" description="Helical" evidence="1">
    <location>
        <begin position="33"/>
        <end position="50"/>
    </location>
</feature>
<feature type="transmembrane region" description="Helical" evidence="1">
    <location>
        <begin position="95"/>
        <end position="114"/>
    </location>
</feature>
<organism evidence="2 3">
    <name type="scientific">Streptomyces spiralis</name>
    <dbReference type="NCBI Taxonomy" id="66376"/>
    <lineage>
        <taxon>Bacteria</taxon>
        <taxon>Bacillati</taxon>
        <taxon>Actinomycetota</taxon>
        <taxon>Actinomycetes</taxon>
        <taxon>Kitasatosporales</taxon>
        <taxon>Streptomycetaceae</taxon>
        <taxon>Streptomyces</taxon>
    </lineage>
</organism>
<feature type="transmembrane region" description="Helical" evidence="1">
    <location>
        <begin position="249"/>
        <end position="266"/>
    </location>
</feature>
<feature type="transmembrane region" description="Helical" evidence="1">
    <location>
        <begin position="168"/>
        <end position="193"/>
    </location>
</feature>
<evidence type="ECO:0000313" key="3">
    <source>
        <dbReference type="Proteomes" id="UP000641386"/>
    </source>
</evidence>
<name>A0A918ZXQ0_9ACTN</name>
<feature type="transmembrane region" description="Helical" evidence="1">
    <location>
        <begin position="126"/>
        <end position="147"/>
    </location>
</feature>
<reference evidence="2" key="1">
    <citation type="journal article" date="2014" name="Int. J. Syst. Evol. Microbiol.">
        <title>Complete genome sequence of Corynebacterium casei LMG S-19264T (=DSM 44701T), isolated from a smear-ripened cheese.</title>
        <authorList>
            <consortium name="US DOE Joint Genome Institute (JGI-PGF)"/>
            <person name="Walter F."/>
            <person name="Albersmeier A."/>
            <person name="Kalinowski J."/>
            <person name="Ruckert C."/>
        </authorList>
    </citation>
    <scope>NUCLEOTIDE SEQUENCE</scope>
    <source>
        <strain evidence="2">JCM 3302</strain>
    </source>
</reference>
<keyword evidence="1" id="KW-0472">Membrane</keyword>
<keyword evidence="3" id="KW-1185">Reference proteome</keyword>
<feature type="transmembrane region" description="Helical" evidence="1">
    <location>
        <begin position="295"/>
        <end position="313"/>
    </location>
</feature>